<feature type="transmembrane region" description="Helical" evidence="1">
    <location>
        <begin position="50"/>
        <end position="74"/>
    </location>
</feature>
<evidence type="ECO:0000313" key="4">
    <source>
        <dbReference type="Proteomes" id="UP001198495"/>
    </source>
</evidence>
<keyword evidence="1" id="KW-0812">Transmembrane</keyword>
<sequence length="388" mass="45117">MSQKRFRTGHLNDIVKQEHRTWLIFPIIMGVLLFRYGWEIFAVSKTQMMLSNALGFLVIIFLIALVFGCIPFYIRRAKLLGAKKELLSNCTFVTMQDLDYYRDKLTGLTPGEISLLEDLQIEEEKDLSAYILWYEHLGLIRETEDGYIQGNPKPGENEKLRESDYFLIDKLLEGTSKKHLQEWKEQMMAEAVADGFLKKRSGILPSAIDRHAKKIAFLWVILLIACIFLIASGTMEPAMQEAYGNIAFPLSDQVFWFGRKLNWMLACMNTISGKANEVELILRTPQLLSTMALCFMVFALFFLLLLVPFLYLKMRSSQMLERADYVRTARGNEYAEYIWGMKNFIHDYSYLNEAEKDALALWDDYLIYAVLLEENTQIQKEIMARMKQ</sequence>
<dbReference type="EMBL" id="JAJEQT010000009">
    <property type="protein sequence ID" value="MCC2219659.1"/>
    <property type="molecule type" value="Genomic_DNA"/>
</dbReference>
<feature type="domain" description="Predicted membrane protein YciQ-like C-terminal" evidence="2">
    <location>
        <begin position="170"/>
        <end position="374"/>
    </location>
</feature>
<name>A0ABS8FUT1_9FIRM</name>
<feature type="transmembrane region" description="Helical" evidence="1">
    <location>
        <begin position="287"/>
        <end position="312"/>
    </location>
</feature>
<keyword evidence="4" id="KW-1185">Reference proteome</keyword>
<protein>
    <submittedName>
        <fullName evidence="3">DUF2207 domain-containing protein</fullName>
    </submittedName>
</protein>
<dbReference type="Pfam" id="PF20990">
    <property type="entry name" value="DUF2207_C"/>
    <property type="match status" value="1"/>
</dbReference>
<gene>
    <name evidence="3" type="ORF">LKD28_11595</name>
</gene>
<dbReference type="InterPro" id="IPR048389">
    <property type="entry name" value="YciQ-like_C"/>
</dbReference>
<feature type="transmembrane region" description="Helical" evidence="1">
    <location>
        <begin position="21"/>
        <end position="38"/>
    </location>
</feature>
<comment type="caution">
    <text evidence="3">The sequence shown here is derived from an EMBL/GenBank/DDBJ whole genome shotgun (WGS) entry which is preliminary data.</text>
</comment>
<organism evidence="3 4">
    <name type="scientific">Coprococcus hominis</name>
    <name type="common">ex Arizal et al. 2022</name>
    <dbReference type="NCBI Taxonomy" id="2881262"/>
    <lineage>
        <taxon>Bacteria</taxon>
        <taxon>Bacillati</taxon>
        <taxon>Bacillota</taxon>
        <taxon>Clostridia</taxon>
        <taxon>Lachnospirales</taxon>
        <taxon>Lachnospiraceae</taxon>
        <taxon>Coprococcus</taxon>
    </lineage>
</organism>
<dbReference type="RefSeq" id="WP_021985101.1">
    <property type="nucleotide sequence ID" value="NZ_JAJEQT010000009.1"/>
</dbReference>
<feature type="transmembrane region" description="Helical" evidence="1">
    <location>
        <begin position="215"/>
        <end position="235"/>
    </location>
</feature>
<evidence type="ECO:0000313" key="3">
    <source>
        <dbReference type="EMBL" id="MCC2219659.1"/>
    </source>
</evidence>
<reference evidence="3 4" key="1">
    <citation type="submission" date="2021-10" db="EMBL/GenBank/DDBJ databases">
        <title>Anaerobic single-cell dispensing facilitates the cultivation of human gut bacteria.</title>
        <authorList>
            <person name="Afrizal A."/>
        </authorList>
    </citation>
    <scope>NUCLEOTIDE SEQUENCE [LARGE SCALE GENOMIC DNA]</scope>
    <source>
        <strain evidence="3 4">CLA-AA-H212</strain>
    </source>
</reference>
<proteinExistence type="predicted"/>
<dbReference type="Proteomes" id="UP001198495">
    <property type="component" value="Unassembled WGS sequence"/>
</dbReference>
<accession>A0ABS8FUT1</accession>
<keyword evidence="1" id="KW-1133">Transmembrane helix</keyword>
<evidence type="ECO:0000256" key="1">
    <source>
        <dbReference type="SAM" id="Phobius"/>
    </source>
</evidence>
<evidence type="ECO:0000259" key="2">
    <source>
        <dbReference type="Pfam" id="PF20990"/>
    </source>
</evidence>
<keyword evidence="1" id="KW-0472">Membrane</keyword>